<keyword evidence="4 5" id="KW-0413">Isomerase</keyword>
<evidence type="ECO:0000313" key="12">
    <source>
        <dbReference type="Proteomes" id="UP000283543"/>
    </source>
</evidence>
<feature type="region of interest" description="Disordered" evidence="6">
    <location>
        <begin position="544"/>
        <end position="663"/>
    </location>
</feature>
<keyword evidence="3 5" id="KW-0697">Rotamase</keyword>
<dbReference type="SMART" id="SM00799">
    <property type="entry name" value="DENN"/>
    <property type="match status" value="1"/>
</dbReference>
<dbReference type="Pfam" id="PF02141">
    <property type="entry name" value="DENN"/>
    <property type="match status" value="1"/>
</dbReference>
<dbReference type="PANTHER" id="PTHR43811:SF19">
    <property type="entry name" value="39 KDA FK506-BINDING NUCLEAR PROTEIN"/>
    <property type="match status" value="1"/>
</dbReference>
<dbReference type="Gene3D" id="3.40.50.11500">
    <property type="match status" value="1"/>
</dbReference>
<feature type="compositionally biased region" description="Low complexity" evidence="6">
    <location>
        <begin position="571"/>
        <end position="583"/>
    </location>
</feature>
<gene>
    <name evidence="9" type="ORF">DYB34_008070</name>
    <name evidence="10" type="ORF">DYB38_007754</name>
</gene>
<dbReference type="PROSITE" id="PS50059">
    <property type="entry name" value="FKBP_PPIASE"/>
    <property type="match status" value="1"/>
</dbReference>
<dbReference type="PANTHER" id="PTHR43811">
    <property type="entry name" value="FKBP-TYPE PEPTIDYL-PROLYL CIS-TRANS ISOMERASE FKPA"/>
    <property type="match status" value="1"/>
</dbReference>
<protein>
    <recommendedName>
        <fullName evidence="2 5">peptidylprolyl isomerase</fullName>
        <ecNumber evidence="2 5">5.2.1.8</ecNumber>
    </recommendedName>
</protein>
<accession>A0A397DQF8</accession>
<reference evidence="11 12" key="1">
    <citation type="submission" date="2018-08" db="EMBL/GenBank/DDBJ databases">
        <title>Aphanomyces genome sequencing and annotation.</title>
        <authorList>
            <person name="Minardi D."/>
            <person name="Oidtmann B."/>
            <person name="Van Der Giezen M."/>
            <person name="Studholme D.J."/>
        </authorList>
    </citation>
    <scope>NUCLEOTIDE SEQUENCE [LARGE SCALE GENOMIC DNA]</scope>
    <source>
        <strain evidence="10 11">SA</strain>
        <strain evidence="9 12">Si</strain>
    </source>
</reference>
<feature type="compositionally biased region" description="Basic and acidic residues" evidence="6">
    <location>
        <begin position="860"/>
        <end position="871"/>
    </location>
</feature>
<feature type="region of interest" description="Disordered" evidence="6">
    <location>
        <begin position="341"/>
        <end position="360"/>
    </location>
</feature>
<dbReference type="Pfam" id="PF00254">
    <property type="entry name" value="FKBP_C"/>
    <property type="match status" value="1"/>
</dbReference>
<proteinExistence type="predicted"/>
<feature type="domain" description="PPIase FKBP-type" evidence="7">
    <location>
        <begin position="725"/>
        <end position="809"/>
    </location>
</feature>
<dbReference type="InterPro" id="IPR043153">
    <property type="entry name" value="DENN_C"/>
</dbReference>
<dbReference type="EMBL" id="QUTC01003583">
    <property type="protein sequence ID" value="RHY69247.1"/>
    <property type="molecule type" value="Genomic_DNA"/>
</dbReference>
<dbReference type="InterPro" id="IPR037516">
    <property type="entry name" value="Tripartite_DENN"/>
</dbReference>
<dbReference type="InterPro" id="IPR046357">
    <property type="entry name" value="PPIase_dom_sf"/>
</dbReference>
<dbReference type="VEuPathDB" id="FungiDB:H257_05438"/>
<name>A0A397DQF8_APHAT</name>
<evidence type="ECO:0000256" key="6">
    <source>
        <dbReference type="SAM" id="MobiDB-lite"/>
    </source>
</evidence>
<dbReference type="VEuPathDB" id="FungiDB:H257_05435"/>
<evidence type="ECO:0000256" key="1">
    <source>
        <dbReference type="ARBA" id="ARBA00000971"/>
    </source>
</evidence>
<dbReference type="PROSITE" id="PS50211">
    <property type="entry name" value="DENN"/>
    <property type="match status" value="1"/>
</dbReference>
<feature type="region of interest" description="Disordered" evidence="6">
    <location>
        <begin position="832"/>
        <end position="890"/>
    </location>
</feature>
<dbReference type="EC" id="5.2.1.8" evidence="2 5"/>
<dbReference type="InterPro" id="IPR001179">
    <property type="entry name" value="PPIase_FKBP_dom"/>
</dbReference>
<dbReference type="AlphaFoldDB" id="A0A397DQF8"/>
<organism evidence="10 11">
    <name type="scientific">Aphanomyces astaci</name>
    <name type="common">Crayfish plague agent</name>
    <dbReference type="NCBI Taxonomy" id="112090"/>
    <lineage>
        <taxon>Eukaryota</taxon>
        <taxon>Sar</taxon>
        <taxon>Stramenopiles</taxon>
        <taxon>Oomycota</taxon>
        <taxon>Saprolegniomycetes</taxon>
        <taxon>Saprolegniales</taxon>
        <taxon>Verrucalvaceae</taxon>
        <taxon>Aphanomyces</taxon>
    </lineage>
</organism>
<evidence type="ECO:0000313" key="10">
    <source>
        <dbReference type="EMBL" id="RHY69247.1"/>
    </source>
</evidence>
<evidence type="ECO:0000256" key="4">
    <source>
        <dbReference type="ARBA" id="ARBA00023235"/>
    </source>
</evidence>
<feature type="compositionally biased region" description="Basic residues" evidence="6">
    <location>
        <begin position="557"/>
        <end position="567"/>
    </location>
</feature>
<comment type="catalytic activity">
    <reaction evidence="1 5">
        <text>[protein]-peptidylproline (omega=180) = [protein]-peptidylproline (omega=0)</text>
        <dbReference type="Rhea" id="RHEA:16237"/>
        <dbReference type="Rhea" id="RHEA-COMP:10747"/>
        <dbReference type="Rhea" id="RHEA-COMP:10748"/>
        <dbReference type="ChEBI" id="CHEBI:83833"/>
        <dbReference type="ChEBI" id="CHEBI:83834"/>
        <dbReference type="EC" id="5.2.1.8"/>
    </reaction>
</comment>
<feature type="domain" description="UDENN" evidence="8">
    <location>
        <begin position="1"/>
        <end position="363"/>
    </location>
</feature>
<sequence length="890" mass="96910">MLKSPPTSPSQAHPPFRKPKIMSVFPSAASLADVEPMMEFCFPHGDSHHSGGFSGGDDDDLSFVVLLSGTQPAQVIQVIFDDALRRLHGTPVPPMGGWCSFRLDPQHPLLTFHRPHTSTTRHEARQFILEYTSPRLFSKVSLDHLLVLLGCLCCEVKVLLKSSDPSLLTSCVLAVRALLDPFEWVKKAGVVVTLLPPSLGEILEAPVPFLVGQVTSKQHYCHHSTRSSVPSLVQLDIDTNTLIMDDQEAEVLHELKLPRSDSLQFQLQSYASTCFGSDLSPQSLERHHVEACEHMSACIQSHLASLLDPSQHQHDAPFLHRFHSTQMYSIASSESNLNDLEDVSGGAGSDLEGESTSYEPTAPCAGAMTRGRRVSMVEGLDLLTMDRLLSARLLYSAPLACQLCAVFFHVSPKKCCRLCGNFVCLDCAEKLLVHGQRWTRGGLRSNPHHPLIATVCLAMVVVKGKDKRRGNESDNLEVISHTKGLRTLGGPSSGRFAADMRVRVGGYGRPDQTWGVDHPWHKTSDVDLHQVISAKDRMEDGALVEQKPQGHGLSRAALKRKKKQQKHGKAEPAPVVEAVVAPPSTIPSKAAAETKSSVTANSSKLSLFDDSDNDDNAPDDDTPAPAAKKPKVVAKPSDTKPAKAAKKPPQKSKRELQKQQRDKEAAERDLALLVEEKPVLLVLPLAEREALVAQYDAALGSEIKSSSGLILRDTQLGRGQLPQAGQMLTVRYKGSLGQGGTVFGKGMLSVKFGEGAIISGWEEGLATMRPSGKRMLTIPPDLAYGASGKGEKIPPHSTLFFDVELVRIGTRQRDAVGEDDIPLPKAFVRARIKEKSSSDSKHQSHDTDNTTNHKSGKNPSSDKKAVKSFRDKKGKKPSQPKASSGDKKRE</sequence>
<dbReference type="Gene3D" id="3.10.50.40">
    <property type="match status" value="1"/>
</dbReference>
<evidence type="ECO:0000256" key="3">
    <source>
        <dbReference type="ARBA" id="ARBA00023110"/>
    </source>
</evidence>
<evidence type="ECO:0000256" key="5">
    <source>
        <dbReference type="PROSITE-ProRule" id="PRU00277"/>
    </source>
</evidence>
<feature type="compositionally biased region" description="Acidic residues" evidence="6">
    <location>
        <begin position="609"/>
        <end position="622"/>
    </location>
</feature>
<evidence type="ECO:0000256" key="2">
    <source>
        <dbReference type="ARBA" id="ARBA00013194"/>
    </source>
</evidence>
<feature type="compositionally biased region" description="Polar residues" evidence="6">
    <location>
        <begin position="849"/>
        <end position="859"/>
    </location>
</feature>
<dbReference type="SUPFAM" id="SSF54534">
    <property type="entry name" value="FKBP-like"/>
    <property type="match status" value="1"/>
</dbReference>
<dbReference type="Proteomes" id="UP000283543">
    <property type="component" value="Unassembled WGS sequence"/>
</dbReference>
<evidence type="ECO:0000313" key="11">
    <source>
        <dbReference type="Proteomes" id="UP000265716"/>
    </source>
</evidence>
<feature type="compositionally biased region" description="Basic and acidic residues" evidence="6">
    <location>
        <begin position="832"/>
        <end position="848"/>
    </location>
</feature>
<evidence type="ECO:0000313" key="9">
    <source>
        <dbReference type="EMBL" id="RHY34181.1"/>
    </source>
</evidence>
<dbReference type="GO" id="GO:0003755">
    <property type="term" value="F:peptidyl-prolyl cis-trans isomerase activity"/>
    <property type="evidence" value="ECO:0007669"/>
    <property type="project" value="UniProtKB-KW"/>
</dbReference>
<comment type="caution">
    <text evidence="10">The sequence shown here is derived from an EMBL/GenBank/DDBJ whole genome shotgun (WGS) entry which is preliminary data.</text>
</comment>
<dbReference type="Proteomes" id="UP000265716">
    <property type="component" value="Unassembled WGS sequence"/>
</dbReference>
<feature type="compositionally biased region" description="Basic and acidic residues" evidence="6">
    <location>
        <begin position="652"/>
        <end position="663"/>
    </location>
</feature>
<dbReference type="InterPro" id="IPR001194">
    <property type="entry name" value="cDENN_dom"/>
</dbReference>
<dbReference type="VEuPathDB" id="FungiDB:H257_05439"/>
<evidence type="ECO:0000259" key="7">
    <source>
        <dbReference type="PROSITE" id="PS50059"/>
    </source>
</evidence>
<dbReference type="EMBL" id="QUTB01012431">
    <property type="protein sequence ID" value="RHY34181.1"/>
    <property type="molecule type" value="Genomic_DNA"/>
</dbReference>
<evidence type="ECO:0000259" key="8">
    <source>
        <dbReference type="PROSITE" id="PS50211"/>
    </source>
</evidence>